<organism evidence="11 12">
    <name type="scientific">Coniochaeta pulveracea</name>
    <dbReference type="NCBI Taxonomy" id="177199"/>
    <lineage>
        <taxon>Eukaryota</taxon>
        <taxon>Fungi</taxon>
        <taxon>Dikarya</taxon>
        <taxon>Ascomycota</taxon>
        <taxon>Pezizomycotina</taxon>
        <taxon>Sordariomycetes</taxon>
        <taxon>Sordariomycetidae</taxon>
        <taxon>Coniochaetales</taxon>
        <taxon>Coniochaetaceae</taxon>
        <taxon>Coniochaeta</taxon>
    </lineage>
</organism>
<evidence type="ECO:0000256" key="2">
    <source>
        <dbReference type="ARBA" id="ARBA00006442"/>
    </source>
</evidence>
<dbReference type="PRINTS" id="PR00368">
    <property type="entry name" value="FADPNR"/>
</dbReference>
<dbReference type="CDD" id="cd03478">
    <property type="entry name" value="Rieske_AIFL_N"/>
    <property type="match status" value="1"/>
</dbReference>
<feature type="domain" description="Rieske" evidence="10">
    <location>
        <begin position="60"/>
        <end position="158"/>
    </location>
</feature>
<dbReference type="SUPFAM" id="SSF51905">
    <property type="entry name" value="FAD/NAD(P)-binding domain"/>
    <property type="match status" value="2"/>
</dbReference>
<evidence type="ECO:0000259" key="10">
    <source>
        <dbReference type="PROSITE" id="PS51296"/>
    </source>
</evidence>
<dbReference type="SUPFAM" id="SSF50022">
    <property type="entry name" value="ISP domain"/>
    <property type="match status" value="1"/>
</dbReference>
<dbReference type="Pfam" id="PF07992">
    <property type="entry name" value="Pyr_redox_2"/>
    <property type="match status" value="1"/>
</dbReference>
<keyword evidence="3" id="KW-0285">Flavoprotein</keyword>
<keyword evidence="12" id="KW-1185">Reference proteome</keyword>
<dbReference type="SUPFAM" id="SSF55424">
    <property type="entry name" value="FAD/NAD-linked reductases, dimerisation (C-terminal) domain"/>
    <property type="match status" value="1"/>
</dbReference>
<dbReference type="Pfam" id="PF14759">
    <property type="entry name" value="Reductase_C"/>
    <property type="match status" value="1"/>
</dbReference>
<evidence type="ECO:0000256" key="9">
    <source>
        <dbReference type="ARBA" id="ARBA00023014"/>
    </source>
</evidence>
<dbReference type="PANTHER" id="PTHR43557:SF2">
    <property type="entry name" value="RIESKE DOMAIN-CONTAINING PROTEIN-RELATED"/>
    <property type="match status" value="1"/>
</dbReference>
<dbReference type="Gene3D" id="3.50.50.60">
    <property type="entry name" value="FAD/NAD(P)-binding domain"/>
    <property type="match status" value="2"/>
</dbReference>
<dbReference type="PROSITE" id="PS51296">
    <property type="entry name" value="RIESKE"/>
    <property type="match status" value="1"/>
</dbReference>
<dbReference type="OrthoDB" id="6029at2759"/>
<keyword evidence="4" id="KW-0001">2Fe-2S</keyword>
<evidence type="ECO:0000256" key="5">
    <source>
        <dbReference type="ARBA" id="ARBA00022723"/>
    </source>
</evidence>
<evidence type="ECO:0000256" key="6">
    <source>
        <dbReference type="ARBA" id="ARBA00022827"/>
    </source>
</evidence>
<keyword evidence="5" id="KW-0479">Metal-binding</keyword>
<evidence type="ECO:0000256" key="4">
    <source>
        <dbReference type="ARBA" id="ARBA00022714"/>
    </source>
</evidence>
<evidence type="ECO:0000313" key="12">
    <source>
        <dbReference type="Proteomes" id="UP000275385"/>
    </source>
</evidence>
<keyword evidence="9" id="KW-0411">Iron-sulfur</keyword>
<dbReference type="PRINTS" id="PR00411">
    <property type="entry name" value="PNDRDTASEI"/>
</dbReference>
<evidence type="ECO:0000256" key="8">
    <source>
        <dbReference type="ARBA" id="ARBA00023004"/>
    </source>
</evidence>
<dbReference type="GO" id="GO:0005737">
    <property type="term" value="C:cytoplasm"/>
    <property type="evidence" value="ECO:0007669"/>
    <property type="project" value="TreeGrafter"/>
</dbReference>
<dbReference type="Gene3D" id="2.102.10.10">
    <property type="entry name" value="Rieske [2Fe-2S] iron-sulphur domain"/>
    <property type="match status" value="1"/>
</dbReference>
<proteinExistence type="inferred from homology"/>
<comment type="caution">
    <text evidence="11">The sequence shown here is derived from an EMBL/GenBank/DDBJ whole genome shotgun (WGS) entry which is preliminary data.</text>
</comment>
<sequence>MNPRSVSLLLQPATRLCPHLKSLRSVTFPVFRQTLPTCSPFPRRAFSTTTVAMAAKEWKIKDLSSLDLKPGEKKEIELEGLDAKVLLLNDGTKVQAIGPRCTHYGAPLVKGVLSTNGRLTCPWHGACFNAKTGDVEDAPALDALPTFKVTERDGAFYLTGDEETIKAGRRKPPFKTAVKTGPAVEKVVVVGGGSGACGVVEGLRGGGFDGSLTMITNEGYLPIDRTKLSKSLMTDLSKLQWRDMDFYKSGKVDVVEDEVTDVDFQNKTVSTKKGERYPYTKLVLATGGTPKNLPLPGFQVLENIFLLRSVHDAKRIVDAIGEKKGKKIVVIGSSFIGLEVGGATASDNDVTVVGMEKTPLERVLGEEVGSIIQKGMEGKGLKFYMNAGVEKAEPSTTDPKKVGAVVLKDGTRLEADLVILGVGVSPATGYLQKNNIIKLADDGSVVVDDVFAVTGIKDVYAIGDIATYPYNGPGGDGRYTRIEHWNVAQNAGRAVASRIINPSRKPDFFTPVFWSALHSQLRYCGNTTHGYDEVVIQGNPSEDKWAAFYCKGETVVAVATMGMDPVMSQSAQLMRVGKMPSKTELKPGVLTNGLDVLSLGPPE</sequence>
<dbReference type="InterPro" id="IPR017941">
    <property type="entry name" value="Rieske_2Fe-2S"/>
</dbReference>
<dbReference type="InterPro" id="IPR028202">
    <property type="entry name" value="Reductase_C"/>
</dbReference>
<dbReference type="InterPro" id="IPR036922">
    <property type="entry name" value="Rieske_2Fe-2S_sf"/>
</dbReference>
<dbReference type="GO" id="GO:0016651">
    <property type="term" value="F:oxidoreductase activity, acting on NAD(P)H"/>
    <property type="evidence" value="ECO:0007669"/>
    <property type="project" value="TreeGrafter"/>
</dbReference>
<keyword evidence="7" id="KW-0560">Oxidoreductase</keyword>
<evidence type="ECO:0000313" key="11">
    <source>
        <dbReference type="EMBL" id="RKU49484.1"/>
    </source>
</evidence>
<comment type="similarity">
    <text evidence="2">Belongs to the FAD-dependent oxidoreductase family.</text>
</comment>
<dbReference type="AlphaFoldDB" id="A0A420YNN6"/>
<accession>A0A420YNN6</accession>
<dbReference type="InterPro" id="IPR016156">
    <property type="entry name" value="FAD/NAD-linked_Rdtase_dimer_sf"/>
</dbReference>
<dbReference type="STRING" id="177199.A0A420YNN6"/>
<dbReference type="EMBL" id="QVQW01000001">
    <property type="protein sequence ID" value="RKU49484.1"/>
    <property type="molecule type" value="Genomic_DNA"/>
</dbReference>
<dbReference type="InterPro" id="IPR050446">
    <property type="entry name" value="FAD-oxidoreductase/Apoptosis"/>
</dbReference>
<dbReference type="InterPro" id="IPR023753">
    <property type="entry name" value="FAD/NAD-binding_dom"/>
</dbReference>
<dbReference type="Pfam" id="PF00355">
    <property type="entry name" value="Rieske"/>
    <property type="match status" value="1"/>
</dbReference>
<comment type="cofactor">
    <cofactor evidence="1">
        <name>FAD</name>
        <dbReference type="ChEBI" id="CHEBI:57692"/>
    </cofactor>
</comment>
<dbReference type="InterPro" id="IPR036188">
    <property type="entry name" value="FAD/NAD-bd_sf"/>
</dbReference>
<dbReference type="PANTHER" id="PTHR43557">
    <property type="entry name" value="APOPTOSIS-INDUCING FACTOR 1"/>
    <property type="match status" value="1"/>
</dbReference>
<name>A0A420YNN6_9PEZI</name>
<dbReference type="GO" id="GO:0051537">
    <property type="term" value="F:2 iron, 2 sulfur cluster binding"/>
    <property type="evidence" value="ECO:0007669"/>
    <property type="project" value="UniProtKB-KW"/>
</dbReference>
<evidence type="ECO:0000256" key="3">
    <source>
        <dbReference type="ARBA" id="ARBA00022630"/>
    </source>
</evidence>
<keyword evidence="6" id="KW-0274">FAD</keyword>
<keyword evidence="8" id="KW-0408">Iron</keyword>
<gene>
    <name evidence="11" type="ORF">DL546_008187</name>
</gene>
<dbReference type="Proteomes" id="UP000275385">
    <property type="component" value="Unassembled WGS sequence"/>
</dbReference>
<reference evidence="11 12" key="1">
    <citation type="submission" date="2018-08" db="EMBL/GenBank/DDBJ databases">
        <title>Draft genome of the lignicolous fungus Coniochaeta pulveracea.</title>
        <authorList>
            <person name="Borstlap C.J."/>
            <person name="De Witt R.N."/>
            <person name="Botha A."/>
            <person name="Volschenk H."/>
        </authorList>
    </citation>
    <scope>NUCLEOTIDE SEQUENCE [LARGE SCALE GENOMIC DNA]</scope>
    <source>
        <strain evidence="11 12">CAB683</strain>
    </source>
</reference>
<dbReference type="Gene3D" id="3.30.390.30">
    <property type="match status" value="1"/>
</dbReference>
<evidence type="ECO:0000256" key="7">
    <source>
        <dbReference type="ARBA" id="ARBA00023002"/>
    </source>
</evidence>
<protein>
    <recommendedName>
        <fullName evidence="10">Rieske domain-containing protein</fullName>
    </recommendedName>
</protein>
<evidence type="ECO:0000256" key="1">
    <source>
        <dbReference type="ARBA" id="ARBA00001974"/>
    </source>
</evidence>
<dbReference type="GO" id="GO:0046872">
    <property type="term" value="F:metal ion binding"/>
    <property type="evidence" value="ECO:0007669"/>
    <property type="project" value="UniProtKB-KW"/>
</dbReference>